<evidence type="ECO:0000259" key="1">
    <source>
        <dbReference type="Pfam" id="PF05050"/>
    </source>
</evidence>
<evidence type="ECO:0000313" key="3">
    <source>
        <dbReference type="Proteomes" id="UP000238218"/>
    </source>
</evidence>
<dbReference type="InterPro" id="IPR029063">
    <property type="entry name" value="SAM-dependent_MTases_sf"/>
</dbReference>
<sequence length="246" mass="27404">MLGAIRRRLQSIIPEYRQNPLQTVSTPTASAPYARESYSQCGEDLIIDFVARQCGIDIQSYFDVGANHPFHYSNSYLFYERGAAGICVEPIPFLAQEFAAARPRDKVLTNVISAGLDPLTFYVLEPSTLSTFDPDALKRALKTPGAAVVEEISVEPICLDHLFELNGVPELLCIDVEGGDLDVLSSWDMTRFRPPLLCVEDLEYSTVRTTRRPLGVTDYLCQHGYMLFANTFINSVLVDAATWVDP</sequence>
<dbReference type="SUPFAM" id="SSF53335">
    <property type="entry name" value="S-adenosyl-L-methionine-dependent methyltransferases"/>
    <property type="match status" value="1"/>
</dbReference>
<comment type="caution">
    <text evidence="2">The sequence shown here is derived from an EMBL/GenBank/DDBJ whole genome shotgun (WGS) entry which is preliminary data.</text>
</comment>
<dbReference type="InterPro" id="IPR006342">
    <property type="entry name" value="FkbM_mtfrase"/>
</dbReference>
<proteinExistence type="predicted"/>
<protein>
    <recommendedName>
        <fullName evidence="1">Methyltransferase FkbM domain-containing protein</fullName>
    </recommendedName>
</protein>
<gene>
    <name evidence="2" type="ORF">C7B81_12035</name>
</gene>
<dbReference type="EMBL" id="PVWP01000008">
    <property type="protein sequence ID" value="PSB36663.1"/>
    <property type="molecule type" value="Genomic_DNA"/>
</dbReference>
<dbReference type="Proteomes" id="UP000238218">
    <property type="component" value="Unassembled WGS sequence"/>
</dbReference>
<keyword evidence="3" id="KW-1185">Reference proteome</keyword>
<organism evidence="2 3">
    <name type="scientific">Aphanothece cf. minutissima CCALA 015</name>
    <dbReference type="NCBI Taxonomy" id="2107695"/>
    <lineage>
        <taxon>Bacteria</taxon>
        <taxon>Bacillati</taxon>
        <taxon>Cyanobacteriota</taxon>
        <taxon>Cyanophyceae</taxon>
        <taxon>Oscillatoriophycideae</taxon>
        <taxon>Chroococcales</taxon>
        <taxon>Aphanothecaceae</taxon>
        <taxon>Aphanothece</taxon>
    </lineage>
</organism>
<dbReference type="Pfam" id="PF05050">
    <property type="entry name" value="Methyltransf_21"/>
    <property type="match status" value="1"/>
</dbReference>
<feature type="domain" description="Methyltransferase FkbM" evidence="1">
    <location>
        <begin position="63"/>
        <end position="225"/>
    </location>
</feature>
<name>A0ABX5F5B9_9CHRO</name>
<evidence type="ECO:0000313" key="2">
    <source>
        <dbReference type="EMBL" id="PSB36663.1"/>
    </source>
</evidence>
<reference evidence="2 3" key="1">
    <citation type="submission" date="2018-03" db="EMBL/GenBank/DDBJ databases">
        <title>The ancient ancestry and fast evolution of plastids.</title>
        <authorList>
            <person name="Moore K.R."/>
            <person name="Magnabosco C."/>
            <person name="Momper L."/>
            <person name="Gold D.A."/>
            <person name="Bosak T."/>
            <person name="Fournier G.P."/>
        </authorList>
    </citation>
    <scope>NUCLEOTIDE SEQUENCE [LARGE SCALE GENOMIC DNA]</scope>
    <source>
        <strain evidence="2 3">CCALA 015</strain>
    </source>
</reference>
<dbReference type="RefSeq" id="WP_106222044.1">
    <property type="nucleotide sequence ID" value="NZ_PVWP01000008.1"/>
</dbReference>
<dbReference type="Gene3D" id="3.40.50.150">
    <property type="entry name" value="Vaccinia Virus protein VP39"/>
    <property type="match status" value="1"/>
</dbReference>
<accession>A0ABX5F5B9</accession>